<dbReference type="Pfam" id="PF01590">
    <property type="entry name" value="GAF"/>
    <property type="match status" value="1"/>
</dbReference>
<dbReference type="SUPFAM" id="SSF55781">
    <property type="entry name" value="GAF domain-like"/>
    <property type="match status" value="1"/>
</dbReference>
<dbReference type="EMBL" id="JASCIS010000029">
    <property type="protein sequence ID" value="MDI3421900.1"/>
    <property type="molecule type" value="Genomic_DNA"/>
</dbReference>
<dbReference type="InterPro" id="IPR029016">
    <property type="entry name" value="GAF-like_dom_sf"/>
</dbReference>
<feature type="region of interest" description="Disordered" evidence="1">
    <location>
        <begin position="1"/>
        <end position="46"/>
    </location>
</feature>
<reference evidence="3 4" key="1">
    <citation type="submission" date="2023-05" db="EMBL/GenBank/DDBJ databases">
        <title>Draft genome sequence of Streptomyces sp. B-S-A12 isolated from a cave soil in Thailand.</title>
        <authorList>
            <person name="Chamroensaksri N."/>
            <person name="Muangham S."/>
        </authorList>
    </citation>
    <scope>NUCLEOTIDE SEQUENCE [LARGE SCALE GENOMIC DNA]</scope>
    <source>
        <strain evidence="3 4">B-S-A12</strain>
    </source>
</reference>
<comment type="caution">
    <text evidence="3">The sequence shown here is derived from an EMBL/GenBank/DDBJ whole genome shotgun (WGS) entry which is preliminary data.</text>
</comment>
<evidence type="ECO:0000313" key="3">
    <source>
        <dbReference type="EMBL" id="MDI3421900.1"/>
    </source>
</evidence>
<protein>
    <submittedName>
        <fullName evidence="3">GAF domain-containing protein</fullName>
    </submittedName>
</protein>
<dbReference type="Gene3D" id="3.30.450.40">
    <property type="match status" value="1"/>
</dbReference>
<proteinExistence type="predicted"/>
<name>A0ABT6T3A8_9ACTN</name>
<gene>
    <name evidence="3" type="ORF">QIT00_25665</name>
</gene>
<feature type="domain" description="GAF" evidence="2">
    <location>
        <begin position="72"/>
        <end position="187"/>
    </location>
</feature>
<organism evidence="3 4">
    <name type="scientific">Streptomyces luteolus</name>
    <dbReference type="NCBI Taxonomy" id="3043615"/>
    <lineage>
        <taxon>Bacteria</taxon>
        <taxon>Bacillati</taxon>
        <taxon>Actinomycetota</taxon>
        <taxon>Actinomycetes</taxon>
        <taxon>Kitasatosporales</taxon>
        <taxon>Streptomycetaceae</taxon>
        <taxon>Streptomyces</taxon>
    </lineage>
</organism>
<keyword evidence="4" id="KW-1185">Reference proteome</keyword>
<dbReference type="PANTHER" id="PTHR43102">
    <property type="entry name" value="SLR1143 PROTEIN"/>
    <property type="match status" value="1"/>
</dbReference>
<accession>A0ABT6T3A8</accession>
<dbReference type="InterPro" id="IPR003018">
    <property type="entry name" value="GAF"/>
</dbReference>
<sequence>MSHHPSDPYLASPTARPAQSLPRRGMRDAARGPNTPPAAVTGPQAQQTNDLAQRYELLNRLGLPTVASEGFDELARDMATKAGFLYGFVNLFLEEQNFVGLDQPPPDSGYVIVGRTMSRDHGWCPEVMARKKALPLHDVHASPRFSGNHVVDAVGIRSYFGAPLIHDSGTVLGTVCVIDPEKRPLSEARRLRDIVISAGVQVMDHMVRAPAR</sequence>
<dbReference type="RefSeq" id="WP_282537758.1">
    <property type="nucleotide sequence ID" value="NZ_JASCIS010000029.1"/>
</dbReference>
<dbReference type="Proteomes" id="UP001237105">
    <property type="component" value="Unassembled WGS sequence"/>
</dbReference>
<evidence type="ECO:0000256" key="1">
    <source>
        <dbReference type="SAM" id="MobiDB-lite"/>
    </source>
</evidence>
<evidence type="ECO:0000313" key="4">
    <source>
        <dbReference type="Proteomes" id="UP001237105"/>
    </source>
</evidence>
<dbReference type="PANTHER" id="PTHR43102:SF2">
    <property type="entry name" value="GAF DOMAIN-CONTAINING PROTEIN"/>
    <property type="match status" value="1"/>
</dbReference>
<evidence type="ECO:0000259" key="2">
    <source>
        <dbReference type="Pfam" id="PF01590"/>
    </source>
</evidence>